<evidence type="ECO:0000256" key="10">
    <source>
        <dbReference type="ARBA" id="ARBA00022884"/>
    </source>
</evidence>
<gene>
    <name evidence="14" type="ORF">KL86DPRO_10660</name>
</gene>
<evidence type="ECO:0000256" key="9">
    <source>
        <dbReference type="ARBA" id="ARBA00022842"/>
    </source>
</evidence>
<comment type="cofactor">
    <cofactor evidence="1">
        <name>Mg(2+)</name>
        <dbReference type="ChEBI" id="CHEBI:18420"/>
    </cofactor>
</comment>
<dbReference type="Gene3D" id="3.10.310.30">
    <property type="match status" value="1"/>
</dbReference>
<dbReference type="InterPro" id="IPR043519">
    <property type="entry name" value="NT_sf"/>
</dbReference>
<dbReference type="InterPro" id="IPR000644">
    <property type="entry name" value="CBS_dom"/>
</dbReference>
<dbReference type="Pfam" id="PF00571">
    <property type="entry name" value="CBS"/>
    <property type="match status" value="2"/>
</dbReference>
<keyword evidence="7" id="KW-0479">Metal-binding</keyword>
<comment type="similarity">
    <text evidence="2 12">Belongs to the tRNA nucleotidyltransferase/poly(A) polymerase family.</text>
</comment>
<dbReference type="GO" id="GO:0000049">
    <property type="term" value="F:tRNA binding"/>
    <property type="evidence" value="ECO:0007669"/>
    <property type="project" value="UniProtKB-KW"/>
</dbReference>
<dbReference type="SUPFAM" id="SSF81301">
    <property type="entry name" value="Nucleotidyltransferase"/>
    <property type="match status" value="1"/>
</dbReference>
<dbReference type="Gene3D" id="3.30.460.10">
    <property type="entry name" value="Beta Polymerase, domain 2"/>
    <property type="match status" value="1"/>
</dbReference>
<evidence type="ECO:0000256" key="4">
    <source>
        <dbReference type="ARBA" id="ARBA00022679"/>
    </source>
</evidence>
<dbReference type="GO" id="GO:0000166">
    <property type="term" value="F:nucleotide binding"/>
    <property type="evidence" value="ECO:0007669"/>
    <property type="project" value="UniProtKB-KW"/>
</dbReference>
<evidence type="ECO:0000313" key="14">
    <source>
        <dbReference type="EMBL" id="SBV94211.1"/>
    </source>
</evidence>
<dbReference type="SUPFAM" id="SSF54631">
    <property type="entry name" value="CBS-domain pair"/>
    <property type="match status" value="1"/>
</dbReference>
<feature type="domain" description="CBS" evidence="13">
    <location>
        <begin position="390"/>
        <end position="445"/>
    </location>
</feature>
<name>A0A212J436_9DELT</name>
<protein>
    <submittedName>
        <fullName evidence="14">Polynucleotide adenylyltransferase region</fullName>
    </submittedName>
</protein>
<dbReference type="Pfam" id="PF01743">
    <property type="entry name" value="PolyA_pol"/>
    <property type="match status" value="1"/>
</dbReference>
<dbReference type="InterPro" id="IPR046342">
    <property type="entry name" value="CBS_dom_sf"/>
</dbReference>
<dbReference type="CDD" id="cd17772">
    <property type="entry name" value="CBS_pair_DHH_polyA_Pol_assoc"/>
    <property type="match status" value="1"/>
</dbReference>
<dbReference type="InterPro" id="IPR032828">
    <property type="entry name" value="PolyA_RNA-bd"/>
</dbReference>
<evidence type="ECO:0000256" key="2">
    <source>
        <dbReference type="ARBA" id="ARBA00007265"/>
    </source>
</evidence>
<dbReference type="Pfam" id="PF12627">
    <property type="entry name" value="PolyA_pol_RNAbd"/>
    <property type="match status" value="1"/>
</dbReference>
<dbReference type="Gene3D" id="3.10.580.10">
    <property type="entry name" value="CBS-domain"/>
    <property type="match status" value="1"/>
</dbReference>
<keyword evidence="10 12" id="KW-0694">RNA-binding</keyword>
<dbReference type="Pfam" id="PF01368">
    <property type="entry name" value="DHH"/>
    <property type="match status" value="1"/>
</dbReference>
<evidence type="ECO:0000256" key="6">
    <source>
        <dbReference type="ARBA" id="ARBA00022695"/>
    </source>
</evidence>
<keyword evidence="5" id="KW-0819">tRNA processing</keyword>
<dbReference type="SUPFAM" id="SSF81891">
    <property type="entry name" value="Poly A polymerase C-terminal region-like"/>
    <property type="match status" value="1"/>
</dbReference>
<evidence type="ECO:0000256" key="3">
    <source>
        <dbReference type="ARBA" id="ARBA00022555"/>
    </source>
</evidence>
<dbReference type="SUPFAM" id="SSF64182">
    <property type="entry name" value="DHH phosphoesterases"/>
    <property type="match status" value="1"/>
</dbReference>
<keyword evidence="9" id="KW-0460">Magnesium</keyword>
<dbReference type="Gene3D" id="3.90.1640.10">
    <property type="entry name" value="inorganic pyrophosphatase (n-terminal core)"/>
    <property type="match status" value="1"/>
</dbReference>
<reference evidence="14" key="1">
    <citation type="submission" date="2016-04" db="EMBL/GenBank/DDBJ databases">
        <authorList>
            <person name="Evans L.H."/>
            <person name="Alamgir A."/>
            <person name="Owens N."/>
            <person name="Weber N.D."/>
            <person name="Virtaneva K."/>
            <person name="Barbian K."/>
            <person name="Babar A."/>
            <person name="Rosenke K."/>
        </authorList>
    </citation>
    <scope>NUCLEOTIDE SEQUENCE</scope>
    <source>
        <strain evidence="14">86</strain>
    </source>
</reference>
<organism evidence="14">
    <name type="scientific">uncultured delta proteobacterium</name>
    <dbReference type="NCBI Taxonomy" id="34034"/>
    <lineage>
        <taxon>Bacteria</taxon>
        <taxon>Deltaproteobacteria</taxon>
        <taxon>environmental samples</taxon>
    </lineage>
</organism>
<dbReference type="PANTHER" id="PTHR47788:SF1">
    <property type="entry name" value="A-ADDING TRNA NUCLEOTIDYLTRANSFERASE"/>
    <property type="match status" value="1"/>
</dbReference>
<keyword evidence="6 14" id="KW-0548">Nucleotidyltransferase</keyword>
<dbReference type="SMART" id="SM00116">
    <property type="entry name" value="CBS"/>
    <property type="match status" value="2"/>
</dbReference>
<dbReference type="GO" id="GO:0016779">
    <property type="term" value="F:nucleotidyltransferase activity"/>
    <property type="evidence" value="ECO:0007669"/>
    <property type="project" value="UniProtKB-KW"/>
</dbReference>
<keyword evidence="8" id="KW-0547">Nucleotide-binding</keyword>
<evidence type="ECO:0000259" key="13">
    <source>
        <dbReference type="PROSITE" id="PS51371"/>
    </source>
</evidence>
<proteinExistence type="inferred from homology"/>
<evidence type="ECO:0000256" key="1">
    <source>
        <dbReference type="ARBA" id="ARBA00001946"/>
    </source>
</evidence>
<evidence type="ECO:0000256" key="7">
    <source>
        <dbReference type="ARBA" id="ARBA00022723"/>
    </source>
</evidence>
<dbReference type="InterPro" id="IPR001667">
    <property type="entry name" value="DDH_dom"/>
</dbReference>
<keyword evidence="11" id="KW-0129">CBS domain</keyword>
<dbReference type="GO" id="GO:0046872">
    <property type="term" value="F:metal ion binding"/>
    <property type="evidence" value="ECO:0007669"/>
    <property type="project" value="UniProtKB-KW"/>
</dbReference>
<evidence type="ECO:0000256" key="5">
    <source>
        <dbReference type="ARBA" id="ARBA00022694"/>
    </source>
</evidence>
<dbReference type="PANTHER" id="PTHR47788">
    <property type="entry name" value="POLYA POLYMERASE"/>
    <property type="match status" value="1"/>
</dbReference>
<dbReference type="Gene3D" id="1.10.3090.10">
    <property type="entry name" value="cca-adding enzyme, domain 2"/>
    <property type="match status" value="1"/>
</dbReference>
<feature type="domain" description="CBS" evidence="13">
    <location>
        <begin position="326"/>
        <end position="384"/>
    </location>
</feature>
<dbReference type="InterPro" id="IPR038763">
    <property type="entry name" value="DHH_sf"/>
</dbReference>
<dbReference type="InterPro" id="IPR052390">
    <property type="entry name" value="tRNA_nt/polyA_polymerase"/>
</dbReference>
<dbReference type="AlphaFoldDB" id="A0A212J436"/>
<evidence type="ECO:0000256" key="11">
    <source>
        <dbReference type="PROSITE-ProRule" id="PRU00703"/>
    </source>
</evidence>
<sequence>MHVTPPEKPCPSIVITSHSNADYDALASMVAAGKLYPGAVLIAPSVQERQESHYFADSIAYLFNLQQAKDVDFSNVTTLVVVDTRQPSRIPQVAAVLGKPGLAVHVYDHHPDTPEDLKGEVTVVKQWGSTTTIITELLREKNISVSPDEATMLGLGIYEDTGSFTFSSTTPHDFTAAAWLRERHMDVDIIGELVSHDLTREQLDVLNILLESATSHDIKGITIVIAQASLDVFLGDFALLAHKMMDMENIKVLFATARMGDRVQVVARSRHPDVDVSRICSAFGGGGHSYAASASVKDKTLAEVKAEILALLMGSVNPHMTVGDHMTSPAKTVAADQTLTEAEDIMNRYGLKAVPVVKPQTLSCVGYLEQQTAARAVAHGLGKLPVSEYMHRNVLTVSPDSTLFPAMNIILTQRQRLVPVISNDQVIGVLTRTDVVRLLLEDHSLRIPEGDPLSAPAREKNIRQQLEERLPEEYVDLLRLAGRLGDELGCSVYAVGGFVRDLLMNRPNLDVDLSVEGDGISFAGALAKKLGGRVRPHQKFKTAVVAFTNGQGRQMRVDVATARLEYYEHPGALPTVELSSIKMDLFRRDFTINALAVQVNEDRFGVLVDPFGAQRDMKEKSLNILHSLSFIEDPTRILRAIRFETRFQFRLGAQTERLIKNALQLKMLEKISPSRLFNELNHIFDEKDAAACLERMEEFGILKIIHPLMELSPSKTALLHENQSVLAWYSRLYAGKEPERWVLFLYGLTRNGKYPVVNEVLERLGVTQRMKREFLRLRESIRQAQIQLPRWKKDDASMSGLYATLSRIPVEGILLLMALYHDDDLTKNLSYYLTRMHMEKPDITGEDLKTIGVPPSPLYTAILEEVLAAKLDGKAPSRDDQLRLAETIYMKTCEETVRQHAVDDLLDGRT</sequence>
<evidence type="ECO:0000256" key="12">
    <source>
        <dbReference type="RuleBase" id="RU003953"/>
    </source>
</evidence>
<keyword evidence="3" id="KW-0820">tRNA-binding</keyword>
<keyword evidence="4 12" id="KW-0808">Transferase</keyword>
<evidence type="ECO:0000256" key="8">
    <source>
        <dbReference type="ARBA" id="ARBA00022741"/>
    </source>
</evidence>
<dbReference type="CDD" id="cd05398">
    <property type="entry name" value="NT_ClassII-CCAase"/>
    <property type="match status" value="1"/>
</dbReference>
<dbReference type="GO" id="GO:0008033">
    <property type="term" value="P:tRNA processing"/>
    <property type="evidence" value="ECO:0007669"/>
    <property type="project" value="UniProtKB-KW"/>
</dbReference>
<dbReference type="PROSITE" id="PS51371">
    <property type="entry name" value="CBS"/>
    <property type="match status" value="2"/>
</dbReference>
<dbReference type="InterPro" id="IPR002646">
    <property type="entry name" value="PolA_pol_head_dom"/>
</dbReference>
<accession>A0A212J436</accession>
<dbReference type="EMBL" id="FLUQ01000001">
    <property type="protein sequence ID" value="SBV94211.1"/>
    <property type="molecule type" value="Genomic_DNA"/>
</dbReference>